<feature type="compositionally biased region" description="Basic and acidic residues" evidence="2">
    <location>
        <begin position="149"/>
        <end position="166"/>
    </location>
</feature>
<dbReference type="SMART" id="SM00343">
    <property type="entry name" value="ZnF_C2HC"/>
    <property type="match status" value="1"/>
</dbReference>
<evidence type="ECO:0000256" key="2">
    <source>
        <dbReference type="SAM" id="MobiDB-lite"/>
    </source>
</evidence>
<evidence type="ECO:0000259" key="4">
    <source>
        <dbReference type="PROSITE" id="PS50878"/>
    </source>
</evidence>
<comment type="caution">
    <text evidence="5">The sequence shown here is derived from an EMBL/GenBank/DDBJ whole genome shotgun (WGS) entry which is preliminary data.</text>
</comment>
<keyword evidence="1" id="KW-0479">Metal-binding</keyword>
<keyword evidence="6" id="KW-1185">Reference proteome</keyword>
<dbReference type="EMBL" id="BFEA01000302">
    <property type="protein sequence ID" value="GBG78719.1"/>
    <property type="molecule type" value="Genomic_DNA"/>
</dbReference>
<accession>A0A388L8S6</accession>
<feature type="compositionally biased region" description="Polar residues" evidence="2">
    <location>
        <begin position="1"/>
        <end position="31"/>
    </location>
</feature>
<keyword evidence="1" id="KW-0862">Zinc</keyword>
<dbReference type="AlphaFoldDB" id="A0A388L8S6"/>
<feature type="region of interest" description="Disordered" evidence="2">
    <location>
        <begin position="1"/>
        <end position="48"/>
    </location>
</feature>
<dbReference type="Pfam" id="PF00098">
    <property type="entry name" value="zf-CCHC"/>
    <property type="match status" value="1"/>
</dbReference>
<protein>
    <recommendedName>
        <fullName evidence="7">CCHC-type domain-containing protein</fullName>
    </recommendedName>
</protein>
<name>A0A388L8S6_CHABU</name>
<sequence>MHLTNPSNGAPSTSSFPANNNNRYGTSNGGQVIQGRPVGSQGFNTFNNGGTNRSGVCYNCGKMGHFAQDCWAGRGRMGQPSNFDPELEEIREQHRLTRKEKQELEEKRKMEEDKKAKEEEQARRDRDFARKAEEFKLQLRPELHEEWRKKKSEVEAATRASAKERGSPAGRKTRTLRRSRRKRRTNKRYVIDSSESDTNEDSEQSESLGLTTESELTVKRRSSRKGKKRPSARNKTGKRRTKERTKSTPPTEAPGAWKGECSKQTRMFTRGKKRDSDSSDPGKEPRTPMTTGYKDLVDRLRATTHRLEAEGCQQAVGRCYDIKEMFSRIPHEAVLQSVHQLLRHFEDFEWKQVKLSFRGRACNLNKTARKQDGYVSIRLKNLLKAVEFDLQHSFIRCGTRVMKQIFGIPMGKSTSPVLASITCAMAEERFLRALGTDRKLISGWRIMDDILLVAGLPSSGYHAGFPLDFFNLFESSYDSSLKIVRNDECGLTWEFVGGTMMIGSEPLQLHYIPRSKNTDSLFETGNLKFQTLQDYASYSDKKVKKAVLSATLKRLWDQSTSKPLVLGTIAFTVCETHLRGYPPEVSLGALANLAKAAENGLLRKMLDVFTAGTGFRKFG</sequence>
<gene>
    <name evidence="5" type="ORF">CBR_g27944</name>
</gene>
<dbReference type="SUPFAM" id="SSF57756">
    <property type="entry name" value="Retrovirus zinc finger-like domains"/>
    <property type="match status" value="1"/>
</dbReference>
<evidence type="ECO:0000259" key="3">
    <source>
        <dbReference type="PROSITE" id="PS50158"/>
    </source>
</evidence>
<evidence type="ECO:0000313" key="6">
    <source>
        <dbReference type="Proteomes" id="UP000265515"/>
    </source>
</evidence>
<keyword evidence="1" id="KW-0863">Zinc-finger</keyword>
<organism evidence="5 6">
    <name type="scientific">Chara braunii</name>
    <name type="common">Braun's stonewort</name>
    <dbReference type="NCBI Taxonomy" id="69332"/>
    <lineage>
        <taxon>Eukaryota</taxon>
        <taxon>Viridiplantae</taxon>
        <taxon>Streptophyta</taxon>
        <taxon>Charophyceae</taxon>
        <taxon>Charales</taxon>
        <taxon>Characeae</taxon>
        <taxon>Chara</taxon>
    </lineage>
</organism>
<reference evidence="5 6" key="1">
    <citation type="journal article" date="2018" name="Cell">
        <title>The Chara Genome: Secondary Complexity and Implications for Plant Terrestrialization.</title>
        <authorList>
            <person name="Nishiyama T."/>
            <person name="Sakayama H."/>
            <person name="Vries J.D."/>
            <person name="Buschmann H."/>
            <person name="Saint-Marcoux D."/>
            <person name="Ullrich K.K."/>
            <person name="Haas F.B."/>
            <person name="Vanderstraeten L."/>
            <person name="Becker D."/>
            <person name="Lang D."/>
            <person name="Vosolsobe S."/>
            <person name="Rombauts S."/>
            <person name="Wilhelmsson P.K.I."/>
            <person name="Janitza P."/>
            <person name="Kern R."/>
            <person name="Heyl A."/>
            <person name="Rumpler F."/>
            <person name="Villalobos L.I.A.C."/>
            <person name="Clay J.M."/>
            <person name="Skokan R."/>
            <person name="Toyoda A."/>
            <person name="Suzuki Y."/>
            <person name="Kagoshima H."/>
            <person name="Schijlen E."/>
            <person name="Tajeshwar N."/>
            <person name="Catarino B."/>
            <person name="Hetherington A.J."/>
            <person name="Saltykova A."/>
            <person name="Bonnot C."/>
            <person name="Breuninger H."/>
            <person name="Symeonidi A."/>
            <person name="Radhakrishnan G.V."/>
            <person name="Van Nieuwerburgh F."/>
            <person name="Deforce D."/>
            <person name="Chang C."/>
            <person name="Karol K.G."/>
            <person name="Hedrich R."/>
            <person name="Ulvskov P."/>
            <person name="Glockner G."/>
            <person name="Delwiche C.F."/>
            <person name="Petrasek J."/>
            <person name="Van de Peer Y."/>
            <person name="Friml J."/>
            <person name="Beilby M."/>
            <person name="Dolan L."/>
            <person name="Kohara Y."/>
            <person name="Sugano S."/>
            <person name="Fujiyama A."/>
            <person name="Delaux P.-M."/>
            <person name="Quint M."/>
            <person name="TheiBen G."/>
            <person name="Hagemann M."/>
            <person name="Harholt J."/>
            <person name="Dunand C."/>
            <person name="Zachgo S."/>
            <person name="Langdale J."/>
            <person name="Maumus F."/>
            <person name="Straeten D.V.D."/>
            <person name="Gould S.B."/>
            <person name="Rensing S.A."/>
        </authorList>
    </citation>
    <scope>NUCLEOTIDE SEQUENCE [LARGE SCALE GENOMIC DNA]</scope>
    <source>
        <strain evidence="5 6">S276</strain>
    </source>
</reference>
<feature type="compositionally biased region" description="Basic residues" evidence="2">
    <location>
        <begin position="219"/>
        <end position="243"/>
    </location>
</feature>
<evidence type="ECO:0000313" key="5">
    <source>
        <dbReference type="EMBL" id="GBG78719.1"/>
    </source>
</evidence>
<dbReference type="Gene3D" id="4.10.60.10">
    <property type="entry name" value="Zinc finger, CCHC-type"/>
    <property type="match status" value="1"/>
</dbReference>
<dbReference type="InterPro" id="IPR000477">
    <property type="entry name" value="RT_dom"/>
</dbReference>
<feature type="region of interest" description="Disordered" evidence="2">
    <location>
        <begin position="91"/>
        <end position="126"/>
    </location>
</feature>
<feature type="compositionally biased region" description="Basic residues" evidence="2">
    <location>
        <begin position="171"/>
        <end position="187"/>
    </location>
</feature>
<feature type="domain" description="Reverse transcriptase" evidence="4">
    <location>
        <begin position="160"/>
        <end position="500"/>
    </location>
</feature>
<feature type="compositionally biased region" description="Acidic residues" evidence="2">
    <location>
        <begin position="194"/>
        <end position="204"/>
    </location>
</feature>
<dbReference type="GO" id="GO:0008270">
    <property type="term" value="F:zinc ion binding"/>
    <property type="evidence" value="ECO:0007669"/>
    <property type="project" value="UniProtKB-KW"/>
</dbReference>
<dbReference type="Proteomes" id="UP000265515">
    <property type="component" value="Unassembled WGS sequence"/>
</dbReference>
<evidence type="ECO:0008006" key="7">
    <source>
        <dbReference type="Google" id="ProtNLM"/>
    </source>
</evidence>
<dbReference type="InterPro" id="IPR001878">
    <property type="entry name" value="Znf_CCHC"/>
</dbReference>
<dbReference type="PROSITE" id="PS50158">
    <property type="entry name" value="ZF_CCHC"/>
    <property type="match status" value="1"/>
</dbReference>
<feature type="domain" description="CCHC-type" evidence="3">
    <location>
        <begin position="57"/>
        <end position="70"/>
    </location>
</feature>
<proteinExistence type="predicted"/>
<dbReference type="Gramene" id="GBG78719">
    <property type="protein sequence ID" value="GBG78719"/>
    <property type="gene ID" value="CBR_g27944"/>
</dbReference>
<dbReference type="GO" id="GO:0003676">
    <property type="term" value="F:nucleic acid binding"/>
    <property type="evidence" value="ECO:0007669"/>
    <property type="project" value="InterPro"/>
</dbReference>
<dbReference type="PROSITE" id="PS50878">
    <property type="entry name" value="RT_POL"/>
    <property type="match status" value="1"/>
</dbReference>
<evidence type="ECO:0000256" key="1">
    <source>
        <dbReference type="PROSITE-ProRule" id="PRU00047"/>
    </source>
</evidence>
<dbReference type="InterPro" id="IPR036875">
    <property type="entry name" value="Znf_CCHC_sf"/>
</dbReference>
<feature type="region of interest" description="Disordered" evidence="2">
    <location>
        <begin position="149"/>
        <end position="295"/>
    </location>
</feature>
<feature type="compositionally biased region" description="Basic and acidic residues" evidence="2">
    <location>
        <begin position="274"/>
        <end position="286"/>
    </location>
</feature>